<accession>A0A7R7XY20</accession>
<dbReference type="InterPro" id="IPR032675">
    <property type="entry name" value="LRR_dom_sf"/>
</dbReference>
<dbReference type="RefSeq" id="XP_041561768.1">
    <property type="nucleotide sequence ID" value="XM_041696105.1"/>
</dbReference>
<organism evidence="1 2">
    <name type="scientific">Aspergillus puulaauensis</name>
    <dbReference type="NCBI Taxonomy" id="1220207"/>
    <lineage>
        <taxon>Eukaryota</taxon>
        <taxon>Fungi</taxon>
        <taxon>Dikarya</taxon>
        <taxon>Ascomycota</taxon>
        <taxon>Pezizomycotina</taxon>
        <taxon>Eurotiomycetes</taxon>
        <taxon>Eurotiomycetidae</taxon>
        <taxon>Eurotiales</taxon>
        <taxon>Aspergillaceae</taxon>
        <taxon>Aspergillus</taxon>
    </lineage>
</organism>
<reference evidence="1" key="2">
    <citation type="submission" date="2021-02" db="EMBL/GenBank/DDBJ databases">
        <title>Aspergillus puulaauensis MK2 genome sequence.</title>
        <authorList>
            <person name="Futagami T."/>
            <person name="Mori K."/>
            <person name="Kadooka C."/>
            <person name="Tanaka T."/>
        </authorList>
    </citation>
    <scope>NUCLEOTIDE SEQUENCE</scope>
    <source>
        <strain evidence="1">MK2</strain>
    </source>
</reference>
<sequence>MANLPFDIWYQIGHELAEDGPRRDLASLRLVNNVCCHIATPLLYRSLDLDILDARAVQDDIDQLRVGKLGHQYLRHARQLFLATKDRSRTHPTLTSRRTRQWGTRYNHLLSPRTEGVMDVRITESRVPDRSCFGTFNGSWEPLACLITRLHCLESLDFFALGPFPVALQEALSRHPSCQLNVWAVHSVGHSQMTGDRDPYSICRLLRYSNLHTLTIDTTWRNSTLPGWVNLTNQLPFIFVAPKLKNLVIHAHRRHKYQYDPRWETFQNAWRDMAARFKHAPVPVLDTLTLDGAHESLLLRLSEAVDLSCLRTLDIHAYREVEVLRDVAIAFPGLERLLITVNPLHWPESDVDDQEAVSAITLFPSLKFLNLRGLRQASSVFDILQVHGRSLRGLILEPAPDSNKTRYCYPKFSPSQVIQLAAISPHLEELQIQCLRSKGSKPECDFYRALGHFQNLRKLVLELDCNIHQSTSETTATKTQLMKDGFINAAVDTKLALQIFSLITTNQPSGHLKRLRLAPFRLQASELDALQHNHFLAKQVLVSRFPLRVEEVGKREWDAFHDMIQPSPRSLPGWLEEILDGILPFVPGREPWWDRYESVPLDVDGV</sequence>
<evidence type="ECO:0000313" key="1">
    <source>
        <dbReference type="EMBL" id="BCS29582.1"/>
    </source>
</evidence>
<name>A0A7R7XY20_9EURO</name>
<dbReference type="OrthoDB" id="3945550at2759"/>
<dbReference type="Gene3D" id="3.80.10.10">
    <property type="entry name" value="Ribonuclease Inhibitor"/>
    <property type="match status" value="1"/>
</dbReference>
<dbReference type="AlphaFoldDB" id="A0A7R7XY20"/>
<reference evidence="1" key="1">
    <citation type="submission" date="2021-01" db="EMBL/GenBank/DDBJ databases">
        <authorList>
            <consortium name="Aspergillus puulaauensis MK2 genome sequencing consortium"/>
            <person name="Kazuki M."/>
            <person name="Futagami T."/>
        </authorList>
    </citation>
    <scope>NUCLEOTIDE SEQUENCE</scope>
    <source>
        <strain evidence="1">MK2</strain>
    </source>
</reference>
<dbReference type="EMBL" id="AP024449">
    <property type="protein sequence ID" value="BCS29582.1"/>
    <property type="molecule type" value="Genomic_DNA"/>
</dbReference>
<dbReference type="Proteomes" id="UP000654913">
    <property type="component" value="Chromosome 7"/>
</dbReference>
<evidence type="ECO:0000313" key="2">
    <source>
        <dbReference type="Proteomes" id="UP000654913"/>
    </source>
</evidence>
<gene>
    <name evidence="1" type="ORF">APUU_71152A</name>
</gene>
<dbReference type="SUPFAM" id="SSF52047">
    <property type="entry name" value="RNI-like"/>
    <property type="match status" value="1"/>
</dbReference>
<dbReference type="KEGG" id="apuu:APUU_71152A"/>
<dbReference type="GeneID" id="64979579"/>
<protein>
    <submittedName>
        <fullName evidence="1">Uncharacterized protein</fullName>
    </submittedName>
</protein>
<proteinExistence type="predicted"/>
<keyword evidence="2" id="KW-1185">Reference proteome</keyword>